<evidence type="ECO:0000313" key="1">
    <source>
        <dbReference type="EMBL" id="QDZ22520.1"/>
    </source>
</evidence>
<organism evidence="1 2">
    <name type="scientific">Chloropicon primus</name>
    <dbReference type="NCBI Taxonomy" id="1764295"/>
    <lineage>
        <taxon>Eukaryota</taxon>
        <taxon>Viridiplantae</taxon>
        <taxon>Chlorophyta</taxon>
        <taxon>Chloropicophyceae</taxon>
        <taxon>Chloropicales</taxon>
        <taxon>Chloropicaceae</taxon>
        <taxon>Chloropicon</taxon>
    </lineage>
</organism>
<dbReference type="EMBL" id="CP031041">
    <property type="protein sequence ID" value="QDZ22520.1"/>
    <property type="molecule type" value="Genomic_DNA"/>
</dbReference>
<sequence length="221" mass="24915">MEGEARQREGYAARVQDFAFGGEPGKLNLGSILRKANEMYANLVRLEQELRFGFDASHGSNSSNTNKAKKWNHLIDLFSMIHRQYAALVTQMRDNLGYWAIYPRRVDQALAMKLQGGMISPKLLVEQEQENEAVVRESDFRDAGLIEETVRHIGEIVDRITNHRATVQGSGVLDPRSPELSGLWAEMKKDRKARAARPGAGRAGSTRQLKDMLEFMRTGNL</sequence>
<accession>A0A5B8MSY3</accession>
<keyword evidence="2" id="KW-1185">Reference proteome</keyword>
<reference evidence="1 2" key="1">
    <citation type="submission" date="2018-07" db="EMBL/GenBank/DDBJ databases">
        <title>The complete nuclear genome of the prasinophyte Chloropicon primus (CCMP1205).</title>
        <authorList>
            <person name="Pombert J.-F."/>
            <person name="Otis C."/>
            <person name="Turmel M."/>
            <person name="Lemieux C."/>
        </authorList>
    </citation>
    <scope>NUCLEOTIDE SEQUENCE [LARGE SCALE GENOMIC DNA]</scope>
    <source>
        <strain evidence="1 2">CCMP1205</strain>
    </source>
</reference>
<name>A0A5B8MSY3_9CHLO</name>
<gene>
    <name evidence="1" type="ORF">A3770_08p50380</name>
</gene>
<evidence type="ECO:0000313" key="2">
    <source>
        <dbReference type="Proteomes" id="UP000316726"/>
    </source>
</evidence>
<dbReference type="AlphaFoldDB" id="A0A5B8MSY3"/>
<dbReference type="Proteomes" id="UP000316726">
    <property type="component" value="Chromosome 8"/>
</dbReference>
<protein>
    <submittedName>
        <fullName evidence="1">Uncharacterized protein</fullName>
    </submittedName>
</protein>
<proteinExistence type="predicted"/>